<dbReference type="AlphaFoldDB" id="A0A090BUW8"/>
<evidence type="ECO:0000313" key="2">
    <source>
        <dbReference type="EMBL" id="BAP55831.1"/>
    </source>
</evidence>
<feature type="transmembrane region" description="Helical" evidence="1">
    <location>
        <begin position="155"/>
        <end position="173"/>
    </location>
</feature>
<dbReference type="HOGENOM" id="CLU_067541_0_0_6"/>
<keyword evidence="1" id="KW-0472">Membrane</keyword>
<feature type="transmembrane region" description="Helical" evidence="1">
    <location>
        <begin position="20"/>
        <end position="38"/>
    </location>
</feature>
<dbReference type="Proteomes" id="UP000031623">
    <property type="component" value="Chromosome"/>
</dbReference>
<accession>A0A090BUW8</accession>
<keyword evidence="3" id="KW-1185">Reference proteome</keyword>
<keyword evidence="1" id="KW-1133">Transmembrane helix</keyword>
<keyword evidence="1" id="KW-0812">Transmembrane</keyword>
<evidence type="ECO:0000313" key="3">
    <source>
        <dbReference type="Proteomes" id="UP000031623"/>
    </source>
</evidence>
<evidence type="ECO:0000256" key="1">
    <source>
        <dbReference type="SAM" id="Phobius"/>
    </source>
</evidence>
<dbReference type="EMBL" id="AP014633">
    <property type="protein sequence ID" value="BAP55831.1"/>
    <property type="molecule type" value="Genomic_DNA"/>
</dbReference>
<name>A0A090BUW8_9GAMM</name>
<gene>
    <name evidence="2" type="ORF">THII_1534</name>
</gene>
<protein>
    <submittedName>
        <fullName evidence="2">Uncharacterized protein</fullName>
    </submittedName>
</protein>
<organism evidence="2 3">
    <name type="scientific">Thioploca ingrica</name>
    <dbReference type="NCBI Taxonomy" id="40754"/>
    <lineage>
        <taxon>Bacteria</taxon>
        <taxon>Pseudomonadati</taxon>
        <taxon>Pseudomonadota</taxon>
        <taxon>Gammaproteobacteria</taxon>
        <taxon>Thiotrichales</taxon>
        <taxon>Thiotrichaceae</taxon>
        <taxon>Thioploca</taxon>
    </lineage>
</organism>
<reference evidence="2 3" key="1">
    <citation type="journal article" date="2014" name="ISME J.">
        <title>Ecophysiology of Thioploca ingrica as revealed by the complete genome sequence supplemented with proteomic evidence.</title>
        <authorList>
            <person name="Kojima H."/>
            <person name="Ogura Y."/>
            <person name="Yamamoto N."/>
            <person name="Togashi T."/>
            <person name="Mori H."/>
            <person name="Watanabe T."/>
            <person name="Nemoto F."/>
            <person name="Kurokawa K."/>
            <person name="Hayashi T."/>
            <person name="Fukui M."/>
        </authorList>
    </citation>
    <scope>NUCLEOTIDE SEQUENCE [LARGE SCALE GENOMIC DNA]</scope>
</reference>
<proteinExistence type="predicted"/>
<sequence>MKILEQTPILLTLQYRPIGFWLMGSLLIIIGIGIFTFGSETPILTCYRERVTAGYCERTILYHRVSSQVEQFKISELQKIEIKTGRFRWQAEEESYPSARGYYHILLYLDGNRIFPLFLYGKKNFTEQAAIVEHIKAFLHNPEQISLIIRRSNRWISYPISGVFIFIGLMAQLRQVITVTFDKLGEHLITNQWRISGIQMIQDLDNVIAVEVESSWFLSQIRLVLKSGERISLTSKSIGRVNKQNLANNITRFLGENKRCS</sequence>
<dbReference type="KEGG" id="tig:THII_1534"/>